<dbReference type="InterPro" id="IPR012334">
    <property type="entry name" value="Pectin_lyas_fold"/>
</dbReference>
<feature type="chain" id="PRO_5012323339" description="Filamentous haemagglutinin FhaB/tRNA nuclease CdiA-like TPS domain-containing protein" evidence="1">
    <location>
        <begin position="39"/>
        <end position="2727"/>
    </location>
</feature>
<dbReference type="InterPro" id="IPR043709">
    <property type="entry name" value="DUF5649"/>
</dbReference>
<dbReference type="Pfam" id="PF05860">
    <property type="entry name" value="TPS"/>
    <property type="match status" value="1"/>
</dbReference>
<dbReference type="SMART" id="SM00912">
    <property type="entry name" value="Haemagg_act"/>
    <property type="match status" value="1"/>
</dbReference>
<dbReference type="PANTHER" id="PTHR12338">
    <property type="entry name" value="AUTOTRANSPORTER"/>
    <property type="match status" value="1"/>
</dbReference>
<dbReference type="NCBIfam" id="TIGR01901">
    <property type="entry name" value="adhes_NPXG"/>
    <property type="match status" value="1"/>
</dbReference>
<accession>A0A1T1NPC3</accession>
<feature type="domain" description="Filamentous haemagglutinin FhaB/tRNA nuclease CdiA-like TPS" evidence="2">
    <location>
        <begin position="42"/>
        <end position="155"/>
    </location>
</feature>
<evidence type="ECO:0000313" key="4">
    <source>
        <dbReference type="Proteomes" id="UP000190559"/>
    </source>
</evidence>
<dbReference type="Gene3D" id="2.160.20.10">
    <property type="entry name" value="Single-stranded right-handed beta-helix, Pectin lyase-like"/>
    <property type="match status" value="1"/>
</dbReference>
<dbReference type="InterPro" id="IPR050909">
    <property type="entry name" value="Bact_Autotransporter_VF"/>
</dbReference>
<dbReference type="EMBL" id="LOJW01000068">
    <property type="protein sequence ID" value="OOW65197.1"/>
    <property type="molecule type" value="Genomic_DNA"/>
</dbReference>
<dbReference type="SUPFAM" id="SSF51126">
    <property type="entry name" value="Pectin lyase-like"/>
    <property type="match status" value="1"/>
</dbReference>
<comment type="caution">
    <text evidence="3">The sequence shown here is derived from an EMBL/GenBank/DDBJ whole genome shotgun (WGS) entry which is preliminary data.</text>
</comment>
<gene>
    <name evidence="3" type="ORF">Xmlh_20715</name>
</gene>
<dbReference type="Proteomes" id="UP000190559">
    <property type="component" value="Unassembled WGS sequence"/>
</dbReference>
<name>A0A1T1NPC3_9XANT</name>
<feature type="signal peptide" evidence="1">
    <location>
        <begin position="1"/>
        <end position="38"/>
    </location>
</feature>
<dbReference type="InterPro" id="IPR011050">
    <property type="entry name" value="Pectin_lyase_fold/virulence"/>
</dbReference>
<proteinExistence type="predicted"/>
<sequence length="2727" mass="259989">MHATIHPATSPRTLPLRHRPLALALAAALMAMPVSGLAQVAANQLPTGGSIVGGTGTINAASGTTRVVDQTSSRMALTWSAFDIGSAATMTFNQPTTTSVVLNLVQGGNPTQIFGNLTANGQVFLLNSNGVLLGSTANINVGGLVVSTLGTSVSQFMNGNYVFDAGGNTVALVSNSGTINAAAGSATLIGGRVANSGTITATAGNITLAGADAATLTFESGGFGVLIDKPLQLSLATEAVDNSGTLSAPGGAIQLQARAAQGIFDRLINNSGTIRASSLSTGPDGSVSLIASGAGSFDVAGGGSIDAGTGAITLSTGRGVQQTGIYTAGSLGGFIGGSATFSGANKIGGLGNLDVGGNLSLTNTVALSQSGSLAVTGTSQFLQSGSALSLTNGGNTFGGLLSASGNGIAVNAAGNLSIGTLNLDSNSALSLSASGALTLPTTAINTGSANLTLASGGGLTTRAALAGRNVDLTGRGGIALAHDVTATGTLKLTATNAAITQTAGSVAATGTSTINAGTGAITLDGASNDFQGAVALTGGNTRISDSGALTLGAVNSNDLTATSNGALNLGSGRVGGALLATSNNGAITQSGTDGLTIVGTSDLTAGTGAITLNNSGNTFGDLVSATGRGISLNAAGTLSIGTLSLGNNSALSLRATGALTLPAAAINTGSANLTLSSGGSLTTRAALAGTNVDLTGTAGMTLGHDVTASGTLALTTTDSAITQTGGSVTATGTSTVSAGTGVIELDEATNDFQGVVTLTGGDTRIADTGALTLGTLNTGSLTATSNGALNLGSGRVAGTLAASSGNGAIGQSGGLIVDAAATLNAGSGAITLTDGSNDFRSGVSLTGTGIGVVDRDDLRVSSISNGTNGAIALTAGGALTLPTQNLSTGTGALSLIANGGALSTNGSLSGGNVSLGGRNGIVLNHNVTASGSLGLTATTNAIFQNAGVLDVGGLATVDAGSSAISLARNNDFKNGLALTGRNIAVVDANDLSVVSLTNGGTGTIALTARNSLTLPGSGLTSSDDLTLRADNGTLTLGGDLLGNAVSLFSANALTLATSIDSNTLSVSTSNGAINQTAGALRIGSTSSVNAGSGAIALGSAGNHFGGAVSLTGNGVSIRDSGALTLGTLNTGSLTATSNGALNLGSGRVAGTLAAISGNGAISQSAGLIVDGTAILNAGSGVIALTEGNNNFRSDVSLTGTGISVVDRDDLRVSSISNGTNGAIALTAGGALTLPTQNLSTGTGALSLIANGGALSTNGSLSGGNVSLGGRNGIVLNHNVTASGSLGLTATTNAIFQNAGVLDVGGLATVDAGSGAISLTGDNDFKNGLALTGRNIAVVDANDLSVVSLTNGGAGTIALTAGNSLTLPGSGLTSSDDLTLRADNGTLTLGGDLVGNAVSLFSTNALTLATSIDSNTLSVSTSNGAINQTAGALRIGSTSSVNAGSGAIALGSAGNHFGGAVSLTGNDVSIRDSGALTLGTLNTGSLTATSNGALNLGSGRVAGTLAASSGNGAIGQSGGLIVDAAATLNAGSGAITLTDGSNDFRSGVSLTGAGIAVRDSNDLTLSALTSNNGGTIALTAGGNLALPGTTLNNGSGNIDLIANQLSLSAALLGEEVSLRANSGLALGQTITARTLSLASSNAAITQSGGALLVSGATTVDAGTGAISLLQAGNNFDSVRLIGNGIGVTDGDNLSLAALTSTGNGAVVVTAGGTLSLPSQAIAVGNSNLTLSSNGGALSTAADLGGNDVTLFGRDGLTLGHTVTANTLALRSTNAAIAQNAGALAVVGASNVDAGSASIALNGGSNRFGAGISLTGTGIAVADSGNLTINAFNAGANGTIALTAGGALNLSAQNLDTGTADLALIANGGSMSTGGDLRGRNVTLSARDGLTIGHTITTTDALSLSSNNTAITQTAAALNVGTTTTVNAGSGDVTLNIAGNTFDGVVNLTAGDVQIAGNALGFGTLSTNALTANSSGALNLGRGVVRGALNGTSGNAAITQSGGLSVGGASTLNAGSGDIALTDANNDFVGAVALTGNAIAVQDRNDLSIAAVRSGANAAIALVAGGDLNLPASQIDAGTGALTLTANGGTLRTAGALRGGTVQLTGASGIALRNTVTASNALRLNSTNAAITQTGGALLVAGDTAVDAGGGAIALEAAGNDFQGVLALTGGASSVRDANALTLGTLNTGDLQVRNGSALNLGVGLVNGDLDAASNGGVVTQSGALTVTGSARIDSGGAAIALTDAGNDFQAAVSLGGGAASVRDRNALVLGNLDVDALEVASGAGLDLGQGRIGGALVARSGSAATANASTVVAQAIAVPAATAAGIAQQGALTVVGSSLLDAGTDAIVLDAADNDFQGTVQARGSSIALVDRNDLAATAQASDALRLQAGGQLATAGTLSANAIALRGGTGVVLGHDIGGASVALSSGGAITQDAGNLRAGQLSGSAAGAVALTGSGNAIDVLGDFSAQGLDVLSNRTLLVSGRVAGGPSLRLRSGGELQLSGQLSGATSWLQAAAGIGQRAGSAITATLLSGSAGGPVALGDAAGFIDNRVVRLGDLVASNGFSFTNGGDLLLVLANGSSYSVDAGNSAMFLSVRGNLFQDGRAPLRNGTGTFAATGQIGTQQNPIYVTGTGTQTVAAIGAPPAYFNATAVDGSLLDLAGASGFNVPASAFAGRAQSSASRTVAFVDLSASGTPYRAFGLVRPGLRLPDDQQPACDAGDPDAVCSPE</sequence>
<protein>
    <recommendedName>
        <fullName evidence="2">Filamentous haemagglutinin FhaB/tRNA nuclease CdiA-like TPS domain-containing protein</fullName>
    </recommendedName>
</protein>
<dbReference type="PANTHER" id="PTHR12338:SF5">
    <property type="entry name" value="ANTIGEN 43-RELATED"/>
    <property type="match status" value="1"/>
</dbReference>
<evidence type="ECO:0000313" key="3">
    <source>
        <dbReference type="EMBL" id="OOW65197.1"/>
    </source>
</evidence>
<keyword evidence="1" id="KW-0732">Signal</keyword>
<dbReference type="InterPro" id="IPR008638">
    <property type="entry name" value="FhaB/CdiA-like_TPS"/>
</dbReference>
<evidence type="ECO:0000259" key="2">
    <source>
        <dbReference type="SMART" id="SM00912"/>
    </source>
</evidence>
<reference evidence="3 4" key="1">
    <citation type="submission" date="2015-12" db="EMBL/GenBank/DDBJ databases">
        <authorList>
            <person name="Shamseldin A."/>
            <person name="Moawad H."/>
            <person name="Abd El-Rahim W.M."/>
            <person name="Sadowsky M.J."/>
        </authorList>
    </citation>
    <scope>NUCLEOTIDE SEQUENCE [LARGE SCALE GENOMIC DNA]</scope>
    <source>
        <strain evidence="3 4">LMG9050</strain>
    </source>
</reference>
<organism evidence="3 4">
    <name type="scientific">Xanthomonas axonopodis pv. melhusii</name>
    <dbReference type="NCBI Taxonomy" id="487834"/>
    <lineage>
        <taxon>Bacteria</taxon>
        <taxon>Pseudomonadati</taxon>
        <taxon>Pseudomonadota</taxon>
        <taxon>Gammaproteobacteria</taxon>
        <taxon>Lysobacterales</taxon>
        <taxon>Lysobacteraceae</taxon>
        <taxon>Xanthomonas</taxon>
    </lineage>
</organism>
<evidence type="ECO:0000256" key="1">
    <source>
        <dbReference type="SAM" id="SignalP"/>
    </source>
</evidence>
<dbReference type="Pfam" id="PF18886">
    <property type="entry name" value="DUF5649"/>
    <property type="match status" value="18"/>
</dbReference>